<name>A0A4Y2RJI7_ARAVE</name>
<proteinExistence type="predicted"/>
<dbReference type="EMBL" id="BGPR01017364">
    <property type="protein sequence ID" value="GBN75883.1"/>
    <property type="molecule type" value="Genomic_DNA"/>
</dbReference>
<organism evidence="2 3">
    <name type="scientific">Araneus ventricosus</name>
    <name type="common">Orbweaver spider</name>
    <name type="synonym">Epeira ventricosa</name>
    <dbReference type="NCBI Taxonomy" id="182803"/>
    <lineage>
        <taxon>Eukaryota</taxon>
        <taxon>Metazoa</taxon>
        <taxon>Ecdysozoa</taxon>
        <taxon>Arthropoda</taxon>
        <taxon>Chelicerata</taxon>
        <taxon>Arachnida</taxon>
        <taxon>Araneae</taxon>
        <taxon>Araneomorphae</taxon>
        <taxon>Entelegynae</taxon>
        <taxon>Araneoidea</taxon>
        <taxon>Araneidae</taxon>
        <taxon>Araneus</taxon>
    </lineage>
</organism>
<feature type="region of interest" description="Disordered" evidence="1">
    <location>
        <begin position="72"/>
        <end position="101"/>
    </location>
</feature>
<dbReference type="AlphaFoldDB" id="A0A4Y2RJI7"/>
<keyword evidence="3" id="KW-1185">Reference proteome</keyword>
<accession>A0A4Y2RJI7</accession>
<comment type="caution">
    <text evidence="2">The sequence shown here is derived from an EMBL/GenBank/DDBJ whole genome shotgun (WGS) entry which is preliminary data.</text>
</comment>
<evidence type="ECO:0000256" key="1">
    <source>
        <dbReference type="SAM" id="MobiDB-lite"/>
    </source>
</evidence>
<reference evidence="2 3" key="1">
    <citation type="journal article" date="2019" name="Sci. Rep.">
        <title>Orb-weaving spider Araneus ventricosus genome elucidates the spidroin gene catalogue.</title>
        <authorList>
            <person name="Kono N."/>
            <person name="Nakamura H."/>
            <person name="Ohtoshi R."/>
            <person name="Moran D.A.P."/>
            <person name="Shinohara A."/>
            <person name="Yoshida Y."/>
            <person name="Fujiwara M."/>
            <person name="Mori M."/>
            <person name="Tomita M."/>
            <person name="Arakawa K."/>
        </authorList>
    </citation>
    <scope>NUCLEOTIDE SEQUENCE [LARGE SCALE GENOMIC DNA]</scope>
</reference>
<evidence type="ECO:0000313" key="2">
    <source>
        <dbReference type="EMBL" id="GBN75883.1"/>
    </source>
</evidence>
<protein>
    <submittedName>
        <fullName evidence="2">Uncharacterized protein</fullName>
    </submittedName>
</protein>
<feature type="compositionally biased region" description="Basic and acidic residues" evidence="1">
    <location>
        <begin position="90"/>
        <end position="101"/>
    </location>
</feature>
<gene>
    <name evidence="2" type="ORF">AVEN_34735_1</name>
</gene>
<dbReference type="Proteomes" id="UP000499080">
    <property type="component" value="Unassembled WGS sequence"/>
</dbReference>
<dbReference type="OrthoDB" id="8062037at2759"/>
<sequence>MIKDFLYGSDLKTFPAYSSVSCRRGGLVGRSRFRNWRVPGSIPNSAEDPSCIKSDVGGQTFSCWSGAKIPTLARPTQEGRKARRGPTGREQSHQHVEDGIY</sequence>
<evidence type="ECO:0000313" key="3">
    <source>
        <dbReference type="Proteomes" id="UP000499080"/>
    </source>
</evidence>